<sequence length="138" mass="15277">MKRLLLRRFLIVALLLGIYPACVIGYTWTCVLQSDFEGGKRGPLDAYRHALASAVVSYTLGDWAVDFTTSVCESPDSESGKMDIHNNRLGAAIGSQASSFQEIEPAIRQAVLEGGVLSDDPEQIYWLPQDTWGKNKLW</sequence>
<dbReference type="Proteomes" id="UP000317648">
    <property type="component" value="Chromosome"/>
</dbReference>
<keyword evidence="3" id="KW-1185">Reference proteome</keyword>
<evidence type="ECO:0000313" key="2">
    <source>
        <dbReference type="EMBL" id="QDU97719.1"/>
    </source>
</evidence>
<name>A0A518E0V6_9BACT</name>
<feature type="domain" description="DUF6973" evidence="1">
    <location>
        <begin position="39"/>
        <end position="102"/>
    </location>
</feature>
<dbReference type="KEGG" id="lcre:Pla8534_55730"/>
<dbReference type="Pfam" id="PF22322">
    <property type="entry name" value="DUF6973"/>
    <property type="match status" value="1"/>
</dbReference>
<organism evidence="2 3">
    <name type="scientific">Lignipirellula cremea</name>
    <dbReference type="NCBI Taxonomy" id="2528010"/>
    <lineage>
        <taxon>Bacteria</taxon>
        <taxon>Pseudomonadati</taxon>
        <taxon>Planctomycetota</taxon>
        <taxon>Planctomycetia</taxon>
        <taxon>Pirellulales</taxon>
        <taxon>Pirellulaceae</taxon>
        <taxon>Lignipirellula</taxon>
    </lineage>
</organism>
<protein>
    <recommendedName>
        <fullName evidence="1">DUF6973 domain-containing protein</fullName>
    </recommendedName>
</protein>
<gene>
    <name evidence="2" type="ORF">Pla8534_55730</name>
</gene>
<dbReference type="OrthoDB" id="5984905at2"/>
<evidence type="ECO:0000313" key="3">
    <source>
        <dbReference type="Proteomes" id="UP000317648"/>
    </source>
</evidence>
<dbReference type="EMBL" id="CP036433">
    <property type="protein sequence ID" value="QDU97719.1"/>
    <property type="molecule type" value="Genomic_DNA"/>
</dbReference>
<dbReference type="AlphaFoldDB" id="A0A518E0V6"/>
<proteinExistence type="predicted"/>
<accession>A0A518E0V6</accession>
<reference evidence="2 3" key="1">
    <citation type="submission" date="2019-02" db="EMBL/GenBank/DDBJ databases">
        <title>Deep-cultivation of Planctomycetes and their phenomic and genomic characterization uncovers novel biology.</title>
        <authorList>
            <person name="Wiegand S."/>
            <person name="Jogler M."/>
            <person name="Boedeker C."/>
            <person name="Pinto D."/>
            <person name="Vollmers J."/>
            <person name="Rivas-Marin E."/>
            <person name="Kohn T."/>
            <person name="Peeters S.H."/>
            <person name="Heuer A."/>
            <person name="Rast P."/>
            <person name="Oberbeckmann S."/>
            <person name="Bunk B."/>
            <person name="Jeske O."/>
            <person name="Meyerdierks A."/>
            <person name="Storesund J.E."/>
            <person name="Kallscheuer N."/>
            <person name="Luecker S."/>
            <person name="Lage O.M."/>
            <person name="Pohl T."/>
            <person name="Merkel B.J."/>
            <person name="Hornburger P."/>
            <person name="Mueller R.-W."/>
            <person name="Bruemmer F."/>
            <person name="Labrenz M."/>
            <person name="Spormann A.M."/>
            <person name="Op den Camp H."/>
            <person name="Overmann J."/>
            <person name="Amann R."/>
            <person name="Jetten M.S.M."/>
            <person name="Mascher T."/>
            <person name="Medema M.H."/>
            <person name="Devos D.P."/>
            <person name="Kaster A.-K."/>
            <person name="Ovreas L."/>
            <person name="Rohde M."/>
            <person name="Galperin M.Y."/>
            <person name="Jogler C."/>
        </authorList>
    </citation>
    <scope>NUCLEOTIDE SEQUENCE [LARGE SCALE GENOMIC DNA]</scope>
    <source>
        <strain evidence="2 3">Pla85_3_4</strain>
    </source>
</reference>
<dbReference type="InterPro" id="IPR054246">
    <property type="entry name" value="DUF6973"/>
</dbReference>
<dbReference type="RefSeq" id="WP_145056478.1">
    <property type="nucleotide sequence ID" value="NZ_CP036433.1"/>
</dbReference>
<evidence type="ECO:0000259" key="1">
    <source>
        <dbReference type="Pfam" id="PF22322"/>
    </source>
</evidence>